<sequence length="955" mass="98264">MSGAAWSIPVIVASTAVPAHAAASGQKAITLAFNQATYTATGCASITGVTITATASSVRQAGISVSVSLPQGYSYSNGATTYSGVTDTNGVVTLPNIVTPGAGGQTVFTAIAASTATSSSANTSSQVQVTPNRVARVATNSTVGSTYSGVPSDALPQGGGYFLAQNGDLYYQNSKIATGVSSVSVYASPSDIFASYNTSSGAGARASGTTIVQTYSGAAGTSVGADYFLTSDGALTFRGTSLATNVTSAAGSYRDGHFTVDYIDAQNVRRTFYETTAQSATVTYPSQGFRPVTPLGSQYFLTSGGDLYFQNTKVASDVISGFTYCGWDWWQACAFNDTSGKGYIANNGSIVASFGPVPTSAMAVGSYYFLTPGGDLYYKGTRTATGVVSASGTERERADYVDYVDSNGVARYQQGGVDKGTFSVPAVSYATPLGGSYFLMGDGELWYQNTRISTQVRSAYTYATWDDWIAVSFVDAAGTGRRAQWNSVVDSYTGVPAGATSVGADYYLTSGGDLYYRGTKVTSNVTSAVGSWRDNHFTAMYMDNAGVLRFVQETTISASTTQFPVGSVSLGAGYVLTPSGDFYSGSTKKLTGIASGVGWIKSTWMPQANVVGKDGKVYYFDIDTATTRTTAFSNPQALVGGFVLSSGSLYLGDTLVTTNVRAAQGQQKDDATSSIVYTDGSLTYSSNANLASGKLTGINTRPIAVGGSYFLTPSGDLYYNGKKLASGICSAAGWIASTWSPQAIALALDGSVRRIDIDNATTLTVTAPGGTITRGGYVLTTAGALSLGNTAVTTGVATAQGTQKDDSYASIVFSDATVKGATNTTLSGTYTNVANRPVVVGCGFALTPTGSLYFDSTNVLDNITDAVGWAAAGSTPRASALGKDGKMRQVTWSNNAASTTTLSADFSGSRALGGGYSLTTAGALYYGDTQTTTGVSLAQGAQRTDGVASFVQIGC</sequence>
<feature type="chain" id="PRO_5007544591" evidence="1">
    <location>
        <begin position="22"/>
        <end position="955"/>
    </location>
</feature>
<accession>A0A147EX18</accession>
<evidence type="ECO:0000256" key="1">
    <source>
        <dbReference type="SAM" id="SignalP"/>
    </source>
</evidence>
<organism evidence="2 3">
    <name type="scientific">Microbacterium testaceum</name>
    <name type="common">Aureobacterium testaceum</name>
    <name type="synonym">Brevibacterium testaceum</name>
    <dbReference type="NCBI Taxonomy" id="2033"/>
    <lineage>
        <taxon>Bacteria</taxon>
        <taxon>Bacillati</taxon>
        <taxon>Actinomycetota</taxon>
        <taxon>Actinomycetes</taxon>
        <taxon>Micrococcales</taxon>
        <taxon>Microbacteriaceae</taxon>
        <taxon>Microbacterium</taxon>
    </lineage>
</organism>
<name>A0A147EX18_MICTE</name>
<dbReference type="OrthoDB" id="5122649at2"/>
<protein>
    <submittedName>
        <fullName evidence="2">Uncharacterized protein</fullName>
    </submittedName>
</protein>
<dbReference type="RefSeq" id="WP_058623784.1">
    <property type="nucleotide sequence ID" value="NZ_LDRT01000056.1"/>
</dbReference>
<proteinExistence type="predicted"/>
<dbReference type="EMBL" id="LDRT01000056">
    <property type="protein sequence ID" value="KTR94326.1"/>
    <property type="molecule type" value="Genomic_DNA"/>
</dbReference>
<dbReference type="AlphaFoldDB" id="A0A147EX18"/>
<comment type="caution">
    <text evidence="2">The sequence shown here is derived from an EMBL/GenBank/DDBJ whole genome shotgun (WGS) entry which is preliminary data.</text>
</comment>
<dbReference type="Proteomes" id="UP000075025">
    <property type="component" value="Unassembled WGS sequence"/>
</dbReference>
<dbReference type="PATRIC" id="fig|2033.6.peg.2949"/>
<evidence type="ECO:0000313" key="3">
    <source>
        <dbReference type="Proteomes" id="UP000075025"/>
    </source>
</evidence>
<evidence type="ECO:0000313" key="2">
    <source>
        <dbReference type="EMBL" id="KTR94326.1"/>
    </source>
</evidence>
<reference evidence="2 3" key="1">
    <citation type="journal article" date="2016" name="Front. Microbiol.">
        <title>Genomic Resource of Rice Seed Associated Bacteria.</title>
        <authorList>
            <person name="Midha S."/>
            <person name="Bansal K."/>
            <person name="Sharma S."/>
            <person name="Kumar N."/>
            <person name="Patil P.P."/>
            <person name="Chaudhry V."/>
            <person name="Patil P.B."/>
        </authorList>
    </citation>
    <scope>NUCLEOTIDE SEQUENCE [LARGE SCALE GENOMIC DNA]</scope>
    <source>
        <strain evidence="2 3">NS220</strain>
    </source>
</reference>
<gene>
    <name evidence="2" type="ORF">NS220_09260</name>
</gene>
<feature type="signal peptide" evidence="1">
    <location>
        <begin position="1"/>
        <end position="21"/>
    </location>
</feature>
<keyword evidence="1" id="KW-0732">Signal</keyword>